<dbReference type="SUPFAM" id="SSF47336">
    <property type="entry name" value="ACP-like"/>
    <property type="match status" value="1"/>
</dbReference>
<dbReference type="Pfam" id="PF00550">
    <property type="entry name" value="PP-binding"/>
    <property type="match status" value="1"/>
</dbReference>
<dbReference type="Proteomes" id="UP000549343">
    <property type="component" value="Unassembled WGS sequence"/>
</dbReference>
<dbReference type="RefSeq" id="WP_132042960.1">
    <property type="nucleotide sequence ID" value="NZ_BAAAHD010000002.1"/>
</dbReference>
<proteinExistence type="predicted"/>
<gene>
    <name evidence="3" type="ORF">F4557_000799</name>
    <name evidence="2" type="ORF">GCM10009546_06690</name>
</gene>
<evidence type="ECO:0000313" key="5">
    <source>
        <dbReference type="Proteomes" id="UP001501427"/>
    </source>
</evidence>
<sequence length="87" mass="9545">MGEEAVTSAPSAVREHIAKIWNELLDVQPGQETASFFQLKGQSITAVQIVTRIEEELDIWVDVGELFEDPDLDTFASAIVARLDTAA</sequence>
<dbReference type="Gene3D" id="1.10.1200.10">
    <property type="entry name" value="ACP-like"/>
    <property type="match status" value="1"/>
</dbReference>
<feature type="domain" description="Carrier" evidence="1">
    <location>
        <begin position="8"/>
        <end position="83"/>
    </location>
</feature>
<dbReference type="EMBL" id="BAAAHD010000002">
    <property type="protein sequence ID" value="GAA0547294.1"/>
    <property type="molecule type" value="Genomic_DNA"/>
</dbReference>
<reference evidence="3 4" key="2">
    <citation type="submission" date="2020-08" db="EMBL/GenBank/DDBJ databases">
        <title>Sequencing the genomes of 1000 actinobacteria strains.</title>
        <authorList>
            <person name="Klenk H.-P."/>
        </authorList>
    </citation>
    <scope>NUCLEOTIDE SEQUENCE [LARGE SCALE GENOMIC DNA]</scope>
    <source>
        <strain evidence="3 4">DSM 44772</strain>
    </source>
</reference>
<comment type="caution">
    <text evidence="3">The sequence shown here is derived from an EMBL/GenBank/DDBJ whole genome shotgun (WGS) entry which is preliminary data.</text>
</comment>
<evidence type="ECO:0000313" key="4">
    <source>
        <dbReference type="Proteomes" id="UP000549343"/>
    </source>
</evidence>
<evidence type="ECO:0000313" key="2">
    <source>
        <dbReference type="EMBL" id="GAA0547294.1"/>
    </source>
</evidence>
<reference evidence="2 5" key="1">
    <citation type="journal article" date="2019" name="Int. J. Syst. Evol. Microbiol.">
        <title>The Global Catalogue of Microorganisms (GCM) 10K type strain sequencing project: providing services to taxonomists for standard genome sequencing and annotation.</title>
        <authorList>
            <consortium name="The Broad Institute Genomics Platform"/>
            <consortium name="The Broad Institute Genome Sequencing Center for Infectious Disease"/>
            <person name="Wu L."/>
            <person name="Ma J."/>
        </authorList>
    </citation>
    <scope>NUCLEOTIDE SEQUENCE [LARGE SCALE GENOMIC DNA]</scope>
    <source>
        <strain evidence="2 5">JCM 10667</strain>
    </source>
</reference>
<name>A0A7W7I8I6_9ACTN</name>
<accession>A0A7W7I8I6</accession>
<protein>
    <submittedName>
        <fullName evidence="3">Acyl carrier protein</fullName>
    </submittedName>
</protein>
<dbReference type="EMBL" id="JACHMV010000001">
    <property type="protein sequence ID" value="MBB4772381.1"/>
    <property type="molecule type" value="Genomic_DNA"/>
</dbReference>
<dbReference type="PROSITE" id="PS50075">
    <property type="entry name" value="CARRIER"/>
    <property type="match status" value="1"/>
</dbReference>
<dbReference type="Proteomes" id="UP001501427">
    <property type="component" value="Unassembled WGS sequence"/>
</dbReference>
<dbReference type="InterPro" id="IPR036736">
    <property type="entry name" value="ACP-like_sf"/>
</dbReference>
<evidence type="ECO:0000259" key="1">
    <source>
        <dbReference type="PROSITE" id="PS50075"/>
    </source>
</evidence>
<keyword evidence="5" id="KW-1185">Reference proteome</keyword>
<organism evidence="3 4">
    <name type="scientific">Actinomadura livida</name>
    <dbReference type="NCBI Taxonomy" id="79909"/>
    <lineage>
        <taxon>Bacteria</taxon>
        <taxon>Bacillati</taxon>
        <taxon>Actinomycetota</taxon>
        <taxon>Actinomycetes</taxon>
        <taxon>Streptosporangiales</taxon>
        <taxon>Thermomonosporaceae</taxon>
        <taxon>Actinomadura</taxon>
    </lineage>
</organism>
<dbReference type="AlphaFoldDB" id="A0A7W7I8I6"/>
<dbReference type="InterPro" id="IPR009081">
    <property type="entry name" value="PP-bd_ACP"/>
</dbReference>
<evidence type="ECO:0000313" key="3">
    <source>
        <dbReference type="EMBL" id="MBB4772381.1"/>
    </source>
</evidence>
<reference evidence="2" key="3">
    <citation type="submission" date="2023-12" db="EMBL/GenBank/DDBJ databases">
        <authorList>
            <person name="Sun Q."/>
            <person name="Inoue M."/>
        </authorList>
    </citation>
    <scope>NUCLEOTIDE SEQUENCE</scope>
    <source>
        <strain evidence="2">JCM 10667</strain>
    </source>
</reference>